<dbReference type="AlphaFoldDB" id="A0AAV4W9G1"/>
<evidence type="ECO:0000313" key="2">
    <source>
        <dbReference type="Proteomes" id="UP001054945"/>
    </source>
</evidence>
<accession>A0AAV4W9G1</accession>
<reference evidence="1 2" key="1">
    <citation type="submission" date="2021-06" db="EMBL/GenBank/DDBJ databases">
        <title>Caerostris extrusa draft genome.</title>
        <authorList>
            <person name="Kono N."/>
            <person name="Arakawa K."/>
        </authorList>
    </citation>
    <scope>NUCLEOTIDE SEQUENCE [LARGE SCALE GENOMIC DNA]</scope>
</reference>
<sequence length="96" mass="11184">MTESEQQLFPLSNEYSLDEFRRHEQIFRTKEGMRGGGNGIKIRVGVWGTRKFSWGTGGVREDSQKATWLRWSRKGTSRLSPLVLVKCRKKRIGRNK</sequence>
<protein>
    <submittedName>
        <fullName evidence="1">Uncharacterized protein</fullName>
    </submittedName>
</protein>
<dbReference type="Proteomes" id="UP001054945">
    <property type="component" value="Unassembled WGS sequence"/>
</dbReference>
<name>A0AAV4W9G1_CAEEX</name>
<gene>
    <name evidence="1" type="ORF">CEXT_767991</name>
</gene>
<evidence type="ECO:0000313" key="1">
    <source>
        <dbReference type="EMBL" id="GIY79292.1"/>
    </source>
</evidence>
<keyword evidence="2" id="KW-1185">Reference proteome</keyword>
<comment type="caution">
    <text evidence="1">The sequence shown here is derived from an EMBL/GenBank/DDBJ whole genome shotgun (WGS) entry which is preliminary data.</text>
</comment>
<dbReference type="EMBL" id="BPLR01015867">
    <property type="protein sequence ID" value="GIY79292.1"/>
    <property type="molecule type" value="Genomic_DNA"/>
</dbReference>
<proteinExistence type="predicted"/>
<organism evidence="1 2">
    <name type="scientific">Caerostris extrusa</name>
    <name type="common">Bark spider</name>
    <name type="synonym">Caerostris bankana</name>
    <dbReference type="NCBI Taxonomy" id="172846"/>
    <lineage>
        <taxon>Eukaryota</taxon>
        <taxon>Metazoa</taxon>
        <taxon>Ecdysozoa</taxon>
        <taxon>Arthropoda</taxon>
        <taxon>Chelicerata</taxon>
        <taxon>Arachnida</taxon>
        <taxon>Araneae</taxon>
        <taxon>Araneomorphae</taxon>
        <taxon>Entelegynae</taxon>
        <taxon>Araneoidea</taxon>
        <taxon>Araneidae</taxon>
        <taxon>Caerostris</taxon>
    </lineage>
</organism>